<dbReference type="FunFam" id="3.30.70.141:FF:000010">
    <property type="entry name" value="Nucleoside diphosphate kinase 7"/>
    <property type="match status" value="1"/>
</dbReference>
<keyword evidence="3" id="KW-0378">Hydrolase</keyword>
<dbReference type="InterPro" id="IPR037993">
    <property type="entry name" value="NDPk7B"/>
</dbReference>
<dbReference type="Gene3D" id="2.30.29.170">
    <property type="match status" value="1"/>
</dbReference>
<feature type="binding site" evidence="8">
    <location>
        <position position="146"/>
    </location>
    <ligand>
        <name>ATP</name>
        <dbReference type="ChEBI" id="CHEBI:30616"/>
    </ligand>
</feature>
<protein>
    <submittedName>
        <fullName evidence="11">Ndk</fullName>
        <ecNumber evidence="11">2.7.4.6</ecNumber>
    </submittedName>
</protein>
<keyword evidence="4" id="KW-0206">Cytoskeleton</keyword>
<dbReference type="AlphaFoldDB" id="A0A6J8A3W4"/>
<dbReference type="GO" id="GO:0006228">
    <property type="term" value="P:UTP biosynthetic process"/>
    <property type="evidence" value="ECO:0007669"/>
    <property type="project" value="InterPro"/>
</dbReference>
<feature type="binding site" evidence="8">
    <location>
        <position position="174"/>
    </location>
    <ligand>
        <name>ATP</name>
        <dbReference type="ChEBI" id="CHEBI:30616"/>
    </ligand>
</feature>
<dbReference type="SUPFAM" id="SSF54919">
    <property type="entry name" value="Nucleoside diphosphate kinase, NDK"/>
    <property type="match status" value="2"/>
</dbReference>
<evidence type="ECO:0000256" key="5">
    <source>
        <dbReference type="ARBA" id="ARBA00023273"/>
    </source>
</evidence>
<dbReference type="InterPro" id="IPR011410">
    <property type="entry name" value="NDPK7"/>
</dbReference>
<keyword evidence="7" id="KW-0547">Nucleotide-binding</keyword>
<comment type="similarity">
    <text evidence="8 9">Belongs to the NDK family.</text>
</comment>
<keyword evidence="12" id="KW-1185">Reference proteome</keyword>
<dbReference type="FunFam" id="3.30.70.141:FF:000004">
    <property type="entry name" value="Nucleoside diphosphate kinase 7"/>
    <property type="match status" value="1"/>
</dbReference>
<dbReference type="GO" id="GO:0005813">
    <property type="term" value="C:centrosome"/>
    <property type="evidence" value="ECO:0007669"/>
    <property type="project" value="TreeGrafter"/>
</dbReference>
<dbReference type="SMART" id="SM00676">
    <property type="entry name" value="DM10"/>
    <property type="match status" value="1"/>
</dbReference>
<dbReference type="PIRSF" id="PIRSF036503">
    <property type="entry name" value="NDK7"/>
    <property type="match status" value="1"/>
</dbReference>
<evidence type="ECO:0000259" key="10">
    <source>
        <dbReference type="PROSITE" id="PS51336"/>
    </source>
</evidence>
<dbReference type="GO" id="GO:0006241">
    <property type="term" value="P:CTP biosynthetic process"/>
    <property type="evidence" value="ECO:0007669"/>
    <property type="project" value="InterPro"/>
</dbReference>
<dbReference type="Pfam" id="PF25364">
    <property type="entry name" value="PH_NDK7_N"/>
    <property type="match status" value="1"/>
</dbReference>
<evidence type="ECO:0000313" key="11">
    <source>
        <dbReference type="EMBL" id="CAC5360726.1"/>
    </source>
</evidence>
<evidence type="ECO:0000256" key="6">
    <source>
        <dbReference type="PIRSR" id="PIRSR036503-50"/>
    </source>
</evidence>
<dbReference type="PROSITE" id="PS51336">
    <property type="entry name" value="DM10"/>
    <property type="match status" value="1"/>
</dbReference>
<dbReference type="GO" id="GO:0004550">
    <property type="term" value="F:nucleoside diphosphate kinase activity"/>
    <property type="evidence" value="ECO:0007669"/>
    <property type="project" value="UniProtKB-EC"/>
</dbReference>
<dbReference type="PANTHER" id="PTHR43109:SF2">
    <property type="entry name" value="NUCLEOSIDE DIPHOSPHATE KINASE 7"/>
    <property type="match status" value="1"/>
</dbReference>
<dbReference type="GO" id="GO:0006183">
    <property type="term" value="P:GTP biosynthetic process"/>
    <property type="evidence" value="ECO:0007669"/>
    <property type="project" value="InterPro"/>
</dbReference>
<feature type="active site" description="Pros-phosphohistidine intermediate" evidence="6 8">
    <location>
        <position position="207"/>
    </location>
</feature>
<proteinExistence type="inferred from homology"/>
<dbReference type="Pfam" id="PF00334">
    <property type="entry name" value="NDK"/>
    <property type="match status" value="2"/>
</dbReference>
<dbReference type="PROSITE" id="PS51374">
    <property type="entry name" value="NDPK_LIKE"/>
    <property type="match status" value="2"/>
</dbReference>
<feature type="binding site" evidence="8">
    <location>
        <position position="180"/>
    </location>
    <ligand>
        <name>ATP</name>
        <dbReference type="ChEBI" id="CHEBI:30616"/>
    </ligand>
</feature>
<feature type="active site" description="Pros-phosphohistidine intermediate" evidence="8">
    <location>
        <position position="355"/>
    </location>
</feature>
<dbReference type="PANTHER" id="PTHR43109">
    <property type="entry name" value="NUCLEOSIDE DIPHOSPHATE KINASE 7"/>
    <property type="match status" value="1"/>
</dbReference>
<evidence type="ECO:0000256" key="7">
    <source>
        <dbReference type="PIRSR" id="PIRSR036503-51"/>
    </source>
</evidence>
<evidence type="ECO:0000256" key="9">
    <source>
        <dbReference type="RuleBase" id="RU004011"/>
    </source>
</evidence>
<keyword evidence="7" id="KW-0067">ATP-binding</keyword>
<dbReference type="EMBL" id="CACVKT020000572">
    <property type="protein sequence ID" value="CAC5360726.1"/>
    <property type="molecule type" value="Genomic_DNA"/>
</dbReference>
<comment type="caution">
    <text evidence="8">Lacks conserved residue(s) required for the propagation of feature annotation.</text>
</comment>
<dbReference type="GO" id="GO:0005524">
    <property type="term" value="F:ATP binding"/>
    <property type="evidence" value="ECO:0007669"/>
    <property type="project" value="UniProtKB-KW"/>
</dbReference>
<evidence type="ECO:0000256" key="4">
    <source>
        <dbReference type="ARBA" id="ARBA00023212"/>
    </source>
</evidence>
<dbReference type="InterPro" id="IPR006602">
    <property type="entry name" value="DM10_dom"/>
</dbReference>
<comment type="subcellular location">
    <subcellularLocation>
        <location evidence="1">Cytoplasm</location>
        <location evidence="1">Cytoskeleton</location>
        <location evidence="1">Cilium axoneme</location>
    </subcellularLocation>
</comment>
<gene>
    <name evidence="11" type="ORF">MCOR_3102</name>
</gene>
<sequence length="376" mass="42919">MGEEDRYCFIAEWYDPHAAFIRRYQFMYYVKDQTAEMFDIKNHRVFLKKTKVSDCLRLEDLYIGSTVNILSRQLKFVDYGDDYTRTRFSHKKERTLGMIKPDSTAKMGQILDVIYQKGFMITQLKMCQLNRNEAFQFYQEHQGKPFLDNLLNFVTRGPVIAFEMMGPGVISAWRELLGPTDSAEARKVAPQSIRARFGKDNTENACHGSDSTTSAAREVEFFFPSTGPGRQNTAKYSECTCCVIKPHAVKAGLSGQIISAIMEAGFEISVLEIFHMEKANAEEFYEVYKGVVQEYGSMVAELTSGPCIAMEIRAQEAPTKFREMVGPADPEIARHLRPRTLRALFGVDKVQNAVHCTDLPEDGLLEVEYFFKILDR</sequence>
<evidence type="ECO:0000256" key="8">
    <source>
        <dbReference type="PROSITE-ProRule" id="PRU00706"/>
    </source>
</evidence>
<organism evidence="11 12">
    <name type="scientific">Mytilus coruscus</name>
    <name type="common">Sea mussel</name>
    <dbReference type="NCBI Taxonomy" id="42192"/>
    <lineage>
        <taxon>Eukaryota</taxon>
        <taxon>Metazoa</taxon>
        <taxon>Spiralia</taxon>
        <taxon>Lophotrochozoa</taxon>
        <taxon>Mollusca</taxon>
        <taxon>Bivalvia</taxon>
        <taxon>Autobranchia</taxon>
        <taxon>Pteriomorphia</taxon>
        <taxon>Mytilida</taxon>
        <taxon>Mytiloidea</taxon>
        <taxon>Mytilidae</taxon>
        <taxon>Mytilinae</taxon>
        <taxon>Mytilus</taxon>
    </lineage>
</organism>
<name>A0A6J8A3W4_MYTCO</name>
<dbReference type="InterPro" id="IPR034907">
    <property type="entry name" value="NDK-like_dom"/>
</dbReference>
<dbReference type="InterPro" id="IPR036850">
    <property type="entry name" value="NDK-like_dom_sf"/>
</dbReference>
<evidence type="ECO:0000256" key="1">
    <source>
        <dbReference type="ARBA" id="ARBA00004430"/>
    </source>
</evidence>
<dbReference type="InterPro" id="IPR001564">
    <property type="entry name" value="Nucleoside_diP_kinase"/>
</dbReference>
<dbReference type="GO" id="GO:0016787">
    <property type="term" value="F:hydrolase activity"/>
    <property type="evidence" value="ECO:0007669"/>
    <property type="project" value="UniProtKB-KW"/>
</dbReference>
<feature type="binding site" evidence="8">
    <location>
        <position position="204"/>
    </location>
    <ligand>
        <name>ATP</name>
        <dbReference type="ChEBI" id="CHEBI:30616"/>
    </ligand>
</feature>
<feature type="domain" description="DM10" evidence="10">
    <location>
        <begin position="3"/>
        <end position="92"/>
    </location>
</feature>
<dbReference type="GO" id="GO:0005879">
    <property type="term" value="C:axonemal microtubule"/>
    <property type="evidence" value="ECO:0007669"/>
    <property type="project" value="TreeGrafter"/>
</dbReference>
<evidence type="ECO:0000256" key="2">
    <source>
        <dbReference type="ARBA" id="ARBA00022490"/>
    </source>
</evidence>
<reference evidence="11 12" key="1">
    <citation type="submission" date="2020-06" db="EMBL/GenBank/DDBJ databases">
        <authorList>
            <person name="Li R."/>
            <person name="Bekaert M."/>
        </authorList>
    </citation>
    <scope>NUCLEOTIDE SEQUENCE [LARGE SCALE GENOMIC DNA]</scope>
    <source>
        <strain evidence="12">wild</strain>
    </source>
</reference>
<dbReference type="InterPro" id="IPR057579">
    <property type="entry name" value="DM10_NDK7"/>
</dbReference>
<dbReference type="OrthoDB" id="270127at2759"/>
<dbReference type="CDD" id="cd04412">
    <property type="entry name" value="NDPk7B"/>
    <property type="match status" value="1"/>
</dbReference>
<accession>A0A6J8A3W4</accession>
<keyword evidence="11" id="KW-0808">Transferase</keyword>
<dbReference type="EC" id="2.7.4.6" evidence="11"/>
<dbReference type="SMART" id="SM00562">
    <property type="entry name" value="NDK"/>
    <property type="match status" value="2"/>
</dbReference>
<dbReference type="Gene3D" id="3.30.70.141">
    <property type="entry name" value="Nucleoside diphosphate kinase-like domain"/>
    <property type="match status" value="2"/>
</dbReference>
<evidence type="ECO:0000256" key="3">
    <source>
        <dbReference type="ARBA" id="ARBA00022801"/>
    </source>
</evidence>
<dbReference type="Proteomes" id="UP000507470">
    <property type="component" value="Unassembled WGS sequence"/>
</dbReference>
<dbReference type="PRINTS" id="PR01243">
    <property type="entry name" value="NUCDPKINASE"/>
</dbReference>
<evidence type="ECO:0000313" key="12">
    <source>
        <dbReference type="Proteomes" id="UP000507470"/>
    </source>
</evidence>
<feature type="binding site" evidence="8">
    <location>
        <position position="194"/>
    </location>
    <ligand>
        <name>ATP</name>
        <dbReference type="ChEBI" id="CHEBI:30616"/>
    </ligand>
</feature>
<feature type="binding site" evidence="8">
    <location>
        <position position="100"/>
    </location>
    <ligand>
        <name>ATP</name>
        <dbReference type="ChEBI" id="CHEBI:30616"/>
    </ligand>
</feature>
<keyword evidence="2" id="KW-0963">Cytoplasm</keyword>
<keyword evidence="5" id="KW-0966">Cell projection</keyword>